<evidence type="ECO:0000313" key="3">
    <source>
        <dbReference type="Proteomes" id="UP000268844"/>
    </source>
</evidence>
<dbReference type="InterPro" id="IPR000182">
    <property type="entry name" value="GNAT_dom"/>
</dbReference>
<dbReference type="GO" id="GO:0016747">
    <property type="term" value="F:acyltransferase activity, transferring groups other than amino-acyl groups"/>
    <property type="evidence" value="ECO:0007669"/>
    <property type="project" value="InterPro"/>
</dbReference>
<dbReference type="EMBL" id="UZWD01000036">
    <property type="protein sequence ID" value="VDS05842.1"/>
    <property type="molecule type" value="Genomic_DNA"/>
</dbReference>
<name>A0A447IEJ9_9HYPH</name>
<dbReference type="Proteomes" id="UP000268844">
    <property type="component" value="Unassembled WGS sequence"/>
</dbReference>
<dbReference type="InterPro" id="IPR016181">
    <property type="entry name" value="Acyl_CoA_acyltransferase"/>
</dbReference>
<evidence type="ECO:0000313" key="2">
    <source>
        <dbReference type="EMBL" id="VDS05842.1"/>
    </source>
</evidence>
<sequence>MTETAEISPAPTGKARIYRAATYRDIPQLHTRLHEAINTSPFYSDVFKAYESARLTKDYLAGLIDADPFHALVILRDEAMAGFMISGPELGTLWLYWSYLFPEHRRSTLGISGMRAFINHWDNGRFHKIATYTKTGNEAAAAIMTRLGYAHVATLEQHIFGEDYLLYERKLNKVSTGYDHGTSGGLANKLRRKLQLAMIR</sequence>
<organism evidence="2 3">
    <name type="scientific">Devosia equisanguinis</name>
    <dbReference type="NCBI Taxonomy" id="2490941"/>
    <lineage>
        <taxon>Bacteria</taxon>
        <taxon>Pseudomonadati</taxon>
        <taxon>Pseudomonadota</taxon>
        <taxon>Alphaproteobacteria</taxon>
        <taxon>Hyphomicrobiales</taxon>
        <taxon>Devosiaceae</taxon>
        <taxon>Devosia</taxon>
    </lineage>
</organism>
<accession>A0A447IEJ9</accession>
<reference evidence="2 3" key="1">
    <citation type="submission" date="2018-12" db="EMBL/GenBank/DDBJ databases">
        <authorList>
            <person name="Criscuolo A."/>
        </authorList>
    </citation>
    <scope>NUCLEOTIDE SEQUENCE [LARGE SCALE GENOMIC DNA]</scope>
    <source>
        <strain evidence="2">ACIP1116281</strain>
    </source>
</reference>
<dbReference type="Gene3D" id="3.40.630.30">
    <property type="match status" value="1"/>
</dbReference>
<feature type="domain" description="N-acetyltransferase" evidence="1">
    <location>
        <begin position="21"/>
        <end position="172"/>
    </location>
</feature>
<evidence type="ECO:0000259" key="1">
    <source>
        <dbReference type="PROSITE" id="PS51186"/>
    </source>
</evidence>
<dbReference type="AlphaFoldDB" id="A0A447IEJ9"/>
<dbReference type="OrthoDB" id="7947526at2"/>
<dbReference type="SUPFAM" id="SSF55729">
    <property type="entry name" value="Acyl-CoA N-acyltransferases (Nat)"/>
    <property type="match status" value="1"/>
</dbReference>
<protein>
    <recommendedName>
        <fullName evidence="1">N-acetyltransferase domain-containing protein</fullName>
    </recommendedName>
</protein>
<keyword evidence="3" id="KW-1185">Reference proteome</keyword>
<dbReference type="RefSeq" id="WP_126151369.1">
    <property type="nucleotide sequence ID" value="NZ_JBHTMH010000001.1"/>
</dbReference>
<gene>
    <name evidence="2" type="ORF">DEVEQU_02988</name>
</gene>
<dbReference type="PROSITE" id="PS51186">
    <property type="entry name" value="GNAT"/>
    <property type="match status" value="1"/>
</dbReference>
<proteinExistence type="predicted"/>
<dbReference type="Pfam" id="PF13302">
    <property type="entry name" value="Acetyltransf_3"/>
    <property type="match status" value="1"/>
</dbReference>